<sequence length="214" mass="23933">MCLKEGPERKLLHFGSKSIELVHLYRYLGSPINTLGNATEAISGGIANGHRQLLKIGPILRSSVLAALTKGCLLEIFTRLQEDIQSRGAGQESSSEMPSCYNTAKVPEPMDWAEQTDVETNEKTTRCTENYLCIDILPINRGRIILYFPPAYPQVNASWTVIIGEKSISEYQHLIPVEAKTMLQGFISTKGTATRRSCTHYIKYSVICEFFKIT</sequence>
<dbReference type="Proteomes" id="UP000321570">
    <property type="component" value="Unassembled WGS sequence"/>
</dbReference>
<evidence type="ECO:0000313" key="2">
    <source>
        <dbReference type="Proteomes" id="UP000321570"/>
    </source>
</evidence>
<gene>
    <name evidence="1" type="ORF">WMSIL1_LOCUS14189</name>
</gene>
<dbReference type="AlphaFoldDB" id="A0A564ZAV9"/>
<evidence type="ECO:0000313" key="1">
    <source>
        <dbReference type="EMBL" id="VUZ56566.1"/>
    </source>
</evidence>
<organism evidence="1 2">
    <name type="scientific">Hymenolepis diminuta</name>
    <name type="common">Rat tapeworm</name>
    <dbReference type="NCBI Taxonomy" id="6216"/>
    <lineage>
        <taxon>Eukaryota</taxon>
        <taxon>Metazoa</taxon>
        <taxon>Spiralia</taxon>
        <taxon>Lophotrochozoa</taxon>
        <taxon>Platyhelminthes</taxon>
        <taxon>Cestoda</taxon>
        <taxon>Eucestoda</taxon>
        <taxon>Cyclophyllidea</taxon>
        <taxon>Hymenolepididae</taxon>
        <taxon>Hymenolepis</taxon>
    </lineage>
</organism>
<protein>
    <submittedName>
        <fullName evidence="1">Uncharacterized protein</fullName>
    </submittedName>
</protein>
<name>A0A564ZAV9_HYMDI</name>
<dbReference type="EMBL" id="CABIJS010000706">
    <property type="protein sequence ID" value="VUZ56566.1"/>
    <property type="molecule type" value="Genomic_DNA"/>
</dbReference>
<keyword evidence="2" id="KW-1185">Reference proteome</keyword>
<accession>A0A564ZAV9</accession>
<reference evidence="1 2" key="1">
    <citation type="submission" date="2019-07" db="EMBL/GenBank/DDBJ databases">
        <authorList>
            <person name="Jastrzebski P J."/>
            <person name="Paukszto L."/>
            <person name="Jastrzebski P J."/>
        </authorList>
    </citation>
    <scope>NUCLEOTIDE SEQUENCE [LARGE SCALE GENOMIC DNA]</scope>
    <source>
        <strain evidence="1 2">WMS-il1</strain>
    </source>
</reference>
<proteinExistence type="predicted"/>